<proteinExistence type="predicted"/>
<feature type="region of interest" description="Disordered" evidence="1">
    <location>
        <begin position="130"/>
        <end position="209"/>
    </location>
</feature>
<feature type="compositionally biased region" description="Basic and acidic residues" evidence="1">
    <location>
        <begin position="161"/>
        <end position="172"/>
    </location>
</feature>
<feature type="non-terminal residue" evidence="2">
    <location>
        <position position="1"/>
    </location>
</feature>
<feature type="region of interest" description="Disordered" evidence="1">
    <location>
        <begin position="1"/>
        <end position="81"/>
    </location>
</feature>
<reference evidence="2" key="1">
    <citation type="submission" date="2020-02" db="EMBL/GenBank/DDBJ databases">
        <authorList>
            <person name="Meier V. D."/>
        </authorList>
    </citation>
    <scope>NUCLEOTIDE SEQUENCE</scope>
    <source>
        <strain evidence="2">AVDCRST_MAG88</strain>
    </source>
</reference>
<feature type="compositionally biased region" description="Basic residues" evidence="1">
    <location>
        <begin position="15"/>
        <end position="27"/>
    </location>
</feature>
<gene>
    <name evidence="2" type="ORF">AVDCRST_MAG88-2778</name>
</gene>
<dbReference type="AlphaFoldDB" id="A0A6J4VD38"/>
<feature type="compositionally biased region" description="Low complexity" evidence="1">
    <location>
        <begin position="28"/>
        <end position="38"/>
    </location>
</feature>
<sequence length="247" mass="26354">AAVATAPGPAGGHRGPGRRRGELRRHAPAGLRLLPPRHGAGRRGGARGLRHARRARLPRRLGRDRDLRHDPRSGPVLRRDRLLRRRALPPALAAARRPRHQRLPAQRCFHRAAGGWPRICRAVFRAGAAGGAPGGGTALRRPAGPVRPPPPPGRSPGGAAARRDLLRPDRPQPRRALPGLLGDQRRAGPVRLPAQRGVRGTAGGREHLPGAVFRAGTFRVSPGECPAVRRPPRPVRPPDPGGVVASL</sequence>
<protein>
    <submittedName>
        <fullName evidence="2">Uncharacterized protein</fullName>
    </submittedName>
</protein>
<organism evidence="2">
    <name type="scientific">uncultured Thermomicrobiales bacterium</name>
    <dbReference type="NCBI Taxonomy" id="1645740"/>
    <lineage>
        <taxon>Bacteria</taxon>
        <taxon>Pseudomonadati</taxon>
        <taxon>Thermomicrobiota</taxon>
        <taxon>Thermomicrobia</taxon>
        <taxon>Thermomicrobiales</taxon>
        <taxon>environmental samples</taxon>
    </lineage>
</organism>
<feature type="region of interest" description="Disordered" evidence="1">
    <location>
        <begin position="223"/>
        <end position="247"/>
    </location>
</feature>
<feature type="compositionally biased region" description="Pro residues" evidence="1">
    <location>
        <begin position="145"/>
        <end position="154"/>
    </location>
</feature>
<feature type="compositionally biased region" description="Basic residues" evidence="1">
    <location>
        <begin position="39"/>
        <end position="60"/>
    </location>
</feature>
<dbReference type="EMBL" id="CADCWM010000674">
    <property type="protein sequence ID" value="CAA9575539.1"/>
    <property type="molecule type" value="Genomic_DNA"/>
</dbReference>
<feature type="compositionally biased region" description="Basic and acidic residues" evidence="1">
    <location>
        <begin position="61"/>
        <end position="80"/>
    </location>
</feature>
<name>A0A6J4VD38_9BACT</name>
<evidence type="ECO:0000313" key="2">
    <source>
        <dbReference type="EMBL" id="CAA9575539.1"/>
    </source>
</evidence>
<evidence type="ECO:0000256" key="1">
    <source>
        <dbReference type="SAM" id="MobiDB-lite"/>
    </source>
</evidence>
<accession>A0A6J4VD38</accession>
<feature type="non-terminal residue" evidence="2">
    <location>
        <position position="247"/>
    </location>
</feature>